<reference evidence="1 2" key="1">
    <citation type="journal article" date="2020" name="Mol. Biol. Evol.">
        <title>Distinct Expression and Methylation Patterns for Genes with Different Fates following a Single Whole-Genome Duplication in Flowering Plants.</title>
        <authorList>
            <person name="Shi T."/>
            <person name="Rahmani R.S."/>
            <person name="Gugger P.F."/>
            <person name="Wang M."/>
            <person name="Li H."/>
            <person name="Zhang Y."/>
            <person name="Li Z."/>
            <person name="Wang Q."/>
            <person name="Van de Peer Y."/>
            <person name="Marchal K."/>
            <person name="Chen J."/>
        </authorList>
    </citation>
    <scope>NUCLEOTIDE SEQUENCE [LARGE SCALE GENOMIC DNA]</scope>
    <source>
        <tissue evidence="1">Leaf</tissue>
    </source>
</reference>
<name>A0A822Y0R7_NELNU</name>
<organism evidence="1 2">
    <name type="scientific">Nelumbo nucifera</name>
    <name type="common">Sacred lotus</name>
    <dbReference type="NCBI Taxonomy" id="4432"/>
    <lineage>
        <taxon>Eukaryota</taxon>
        <taxon>Viridiplantae</taxon>
        <taxon>Streptophyta</taxon>
        <taxon>Embryophyta</taxon>
        <taxon>Tracheophyta</taxon>
        <taxon>Spermatophyta</taxon>
        <taxon>Magnoliopsida</taxon>
        <taxon>Proteales</taxon>
        <taxon>Nelumbonaceae</taxon>
        <taxon>Nelumbo</taxon>
    </lineage>
</organism>
<evidence type="ECO:0000313" key="2">
    <source>
        <dbReference type="Proteomes" id="UP000607653"/>
    </source>
</evidence>
<evidence type="ECO:0000313" key="1">
    <source>
        <dbReference type="EMBL" id="DAD25872.1"/>
    </source>
</evidence>
<dbReference type="EMBL" id="DUZY01000002">
    <property type="protein sequence ID" value="DAD25872.1"/>
    <property type="molecule type" value="Genomic_DNA"/>
</dbReference>
<comment type="caution">
    <text evidence="1">The sequence shown here is derived from an EMBL/GenBank/DDBJ whole genome shotgun (WGS) entry which is preliminary data.</text>
</comment>
<keyword evidence="2" id="KW-1185">Reference proteome</keyword>
<sequence>MEGGRRTTALSQILKMDVAPTPQIYGR</sequence>
<proteinExistence type="predicted"/>
<gene>
    <name evidence="1" type="ORF">HUJ06_027340</name>
</gene>
<accession>A0A822Y0R7</accession>
<dbReference type="AlphaFoldDB" id="A0A822Y0R7"/>
<protein>
    <submittedName>
        <fullName evidence="1">Uncharacterized protein</fullName>
    </submittedName>
</protein>
<dbReference type="Proteomes" id="UP000607653">
    <property type="component" value="Unassembled WGS sequence"/>
</dbReference>